<dbReference type="Proteomes" id="UP000253772">
    <property type="component" value="Chromosome c1"/>
</dbReference>
<organism evidence="9 10">
    <name type="scientific">Cupriavidus metallidurans</name>
    <dbReference type="NCBI Taxonomy" id="119219"/>
    <lineage>
        <taxon>Bacteria</taxon>
        <taxon>Pseudomonadati</taxon>
        <taxon>Pseudomonadota</taxon>
        <taxon>Betaproteobacteria</taxon>
        <taxon>Burkholderiales</taxon>
        <taxon>Burkholderiaceae</taxon>
        <taxon>Cupriavidus</taxon>
    </lineage>
</organism>
<keyword evidence="4 8" id="KW-0028">Amino-acid biosynthesis</keyword>
<dbReference type="PANTHER" id="PTHR11986">
    <property type="entry name" value="AMINOTRANSFERASE CLASS III"/>
    <property type="match status" value="1"/>
</dbReference>
<dbReference type="InterPro" id="IPR015424">
    <property type="entry name" value="PyrdxlP-dep_Trfase"/>
</dbReference>
<dbReference type="Pfam" id="PF00202">
    <property type="entry name" value="Aminotran_3"/>
    <property type="match status" value="1"/>
</dbReference>
<dbReference type="Gene3D" id="3.90.1150.10">
    <property type="entry name" value="Aspartate Aminotransferase, domain 1"/>
    <property type="match status" value="1"/>
</dbReference>
<comment type="cofactor">
    <cofactor evidence="8">
        <name>pyridoxal 5'-phosphate</name>
        <dbReference type="ChEBI" id="CHEBI:597326"/>
    </cofactor>
    <text evidence="8">Binds 1 pyridoxal phosphate per subunit.</text>
</comment>
<dbReference type="AlphaFoldDB" id="A0A132HDI3"/>
<name>A0A132HDI3_9BURK</name>
<dbReference type="EMBL" id="CP037900">
    <property type="protein sequence ID" value="QBP10938.1"/>
    <property type="molecule type" value="Genomic_DNA"/>
</dbReference>
<dbReference type="PROSITE" id="PS00600">
    <property type="entry name" value="AA_TRANSFER_CLASS_3"/>
    <property type="match status" value="1"/>
</dbReference>
<keyword evidence="2 8" id="KW-0055">Arginine biosynthesis</keyword>
<evidence type="ECO:0000256" key="5">
    <source>
        <dbReference type="ARBA" id="ARBA00022679"/>
    </source>
</evidence>
<comment type="catalytic activity">
    <reaction evidence="7">
        <text>L-2,4-diaminobutanoate + 2-oxoglutarate = L-aspartate 4-semialdehyde + L-glutamate</text>
        <dbReference type="Rhea" id="RHEA:11160"/>
        <dbReference type="ChEBI" id="CHEBI:16810"/>
        <dbReference type="ChEBI" id="CHEBI:29985"/>
        <dbReference type="ChEBI" id="CHEBI:58761"/>
        <dbReference type="ChEBI" id="CHEBI:537519"/>
        <dbReference type="EC" id="2.6.1.76"/>
    </reaction>
</comment>
<dbReference type="InterPro" id="IPR015421">
    <property type="entry name" value="PyrdxlP-dep_Trfase_major"/>
</dbReference>
<keyword evidence="5 8" id="KW-0808">Transferase</keyword>
<dbReference type="InterPro" id="IPR004636">
    <property type="entry name" value="AcOrn/SuccOrn_fam"/>
</dbReference>
<dbReference type="EC" id="2.6.1.11" evidence="8"/>
<dbReference type="SUPFAM" id="SSF53383">
    <property type="entry name" value="PLP-dependent transferases"/>
    <property type="match status" value="1"/>
</dbReference>
<dbReference type="GO" id="GO:0003992">
    <property type="term" value="F:N2-acetyl-L-ornithine:2-oxoglutarate 5-aminotransferase activity"/>
    <property type="evidence" value="ECO:0007669"/>
    <property type="project" value="UniProtKB-UniRule"/>
</dbReference>
<dbReference type="NCBIfam" id="NF002325">
    <property type="entry name" value="PRK01278.1"/>
    <property type="match status" value="1"/>
</dbReference>
<dbReference type="InterPro" id="IPR049704">
    <property type="entry name" value="Aminotrans_3_PPA_site"/>
</dbReference>
<dbReference type="Gene3D" id="3.40.640.10">
    <property type="entry name" value="Type I PLP-dependent aspartate aminotransferase-like (Major domain)"/>
    <property type="match status" value="1"/>
</dbReference>
<feature type="modified residue" description="N6-(pyridoxal phosphate)lysine" evidence="8">
    <location>
        <position position="248"/>
    </location>
</feature>
<evidence type="ECO:0000256" key="1">
    <source>
        <dbReference type="ARBA" id="ARBA00004946"/>
    </source>
</evidence>
<evidence type="ECO:0000256" key="2">
    <source>
        <dbReference type="ARBA" id="ARBA00022571"/>
    </source>
</evidence>
<comment type="subcellular location">
    <subcellularLocation>
        <location evidence="8">Cytoplasm</location>
    </subcellularLocation>
</comment>
<sequence>MAFAEFPVQSLMYITNRPELVFTEGKGSWLTDHNGKRYLDFVQGWAVNALGHSNEGMIQALEKQARKLLNPSPAFYNEPMLKLAQQLTDNSCFDKVFFANSGAEANEGAIKLARKWGRKHKNGAYEIITMDHSFHGRTLATMSASGKAGWDTIFAPQVPGFPKAELNDLASVEKLITDKTVGIMLEPVQGEGGVIPATREFMQGLRALADKHKLLFIVDEVQTGCGRCGTLFAYELSGVEPDIMTLGKGIGGGVPLSALLCKADVASFEAGDQGGTYNGNPLMTAVGSSVMEQLTAPGFLDDVKAKGEYLREQLLVLTKEFGLGGERGEGLLRALVLGKDIGPQLVEEAREMSPVGLLLNAPRPNLLRFMPALNVTREEIDQMIGMLRELLKKLA</sequence>
<dbReference type="InterPro" id="IPR015422">
    <property type="entry name" value="PyrdxlP-dep_Trfase_small"/>
</dbReference>
<dbReference type="GeneID" id="60820699"/>
<dbReference type="PIRSF" id="PIRSF000521">
    <property type="entry name" value="Transaminase_4ab_Lys_Orn"/>
    <property type="match status" value="1"/>
</dbReference>
<evidence type="ECO:0000256" key="3">
    <source>
        <dbReference type="ARBA" id="ARBA00022576"/>
    </source>
</evidence>
<dbReference type="OMA" id="VYSSMDR"/>
<dbReference type="InterPro" id="IPR005814">
    <property type="entry name" value="Aminotrans_3"/>
</dbReference>
<proteinExistence type="inferred from homology"/>
<comment type="caution">
    <text evidence="8">Lacks conserved residue(s) required for the propagation of feature annotation.</text>
</comment>
<evidence type="ECO:0000256" key="7">
    <source>
        <dbReference type="ARBA" id="ARBA00049111"/>
    </source>
</evidence>
<comment type="subunit">
    <text evidence="8">Homodimer.</text>
</comment>
<feature type="binding site" evidence="8">
    <location>
        <position position="134"/>
    </location>
    <ligand>
        <name>pyridoxal 5'-phosphate</name>
        <dbReference type="ChEBI" id="CHEBI:597326"/>
    </ligand>
</feature>
<gene>
    <name evidence="8" type="primary">argD</name>
    <name evidence="9" type="ORF">DDF84_014810</name>
</gene>
<reference evidence="9 10" key="1">
    <citation type="submission" date="2019-03" db="EMBL/GenBank/DDBJ databases">
        <title>Comparative insights into the high quality Complete genome sequence of highly metal resistant Cupriavidus metallidurans strain BS1 isolated from a gold-copper mine.</title>
        <authorList>
            <person name="Mazhar H.S."/>
            <person name="Rensing C."/>
        </authorList>
    </citation>
    <scope>NUCLEOTIDE SEQUENCE [LARGE SCALE GENOMIC DNA]</scope>
    <source>
        <strain evidence="9 10">BS1</strain>
    </source>
</reference>
<feature type="binding site" evidence="8">
    <location>
        <position position="276"/>
    </location>
    <ligand>
        <name>pyridoxal 5'-phosphate</name>
        <dbReference type="ChEBI" id="CHEBI:597326"/>
    </ligand>
</feature>
<dbReference type="RefSeq" id="WP_008644896.1">
    <property type="nucleotide sequence ID" value="NZ_CP026544.1"/>
</dbReference>
<comment type="pathway">
    <text evidence="8">Amino-acid biosynthesis; L-arginine biosynthesis; N(2)-acetyl-L-ornithine from L-glutamate: step 4/4.</text>
</comment>
<feature type="binding site" evidence="8">
    <location>
        <begin position="219"/>
        <end position="222"/>
    </location>
    <ligand>
        <name>pyridoxal 5'-phosphate</name>
        <dbReference type="ChEBI" id="CHEBI:597326"/>
    </ligand>
</feature>
<comment type="similarity">
    <text evidence="8">Belongs to the class-III pyridoxal-phosphate-dependent aminotransferase family. ArgD subfamily.</text>
</comment>
<accession>A0A132HDI3</accession>
<dbReference type="FunFam" id="3.40.640.10:FF:000004">
    <property type="entry name" value="Acetylornithine aminotransferase"/>
    <property type="match status" value="1"/>
</dbReference>
<comment type="catalytic activity">
    <reaction evidence="8">
        <text>N(2)-acetyl-L-ornithine + 2-oxoglutarate = N-acetyl-L-glutamate 5-semialdehyde + L-glutamate</text>
        <dbReference type="Rhea" id="RHEA:18049"/>
        <dbReference type="ChEBI" id="CHEBI:16810"/>
        <dbReference type="ChEBI" id="CHEBI:29123"/>
        <dbReference type="ChEBI" id="CHEBI:29985"/>
        <dbReference type="ChEBI" id="CHEBI:57805"/>
        <dbReference type="EC" id="2.6.1.11"/>
    </reaction>
</comment>
<dbReference type="GO" id="GO:0045303">
    <property type="term" value="F:diaminobutyrate-2-oxoglutarate transaminase activity"/>
    <property type="evidence" value="ECO:0007669"/>
    <property type="project" value="UniProtKB-EC"/>
</dbReference>
<evidence type="ECO:0000313" key="9">
    <source>
        <dbReference type="EMBL" id="QBP10938.1"/>
    </source>
</evidence>
<evidence type="ECO:0000256" key="4">
    <source>
        <dbReference type="ARBA" id="ARBA00022605"/>
    </source>
</evidence>
<dbReference type="HAMAP" id="MF_01107">
    <property type="entry name" value="ArgD_aminotrans_3"/>
    <property type="match status" value="1"/>
</dbReference>
<feature type="binding site" evidence="8">
    <location>
        <position position="137"/>
    </location>
    <ligand>
        <name>N(2)-acetyl-L-ornithine</name>
        <dbReference type="ChEBI" id="CHEBI:57805"/>
    </ligand>
</feature>
<dbReference type="InterPro" id="IPR050103">
    <property type="entry name" value="Class-III_PLP-dep_AT"/>
</dbReference>
<feature type="binding site" evidence="8">
    <location>
        <begin position="102"/>
        <end position="103"/>
    </location>
    <ligand>
        <name>pyridoxal 5'-phosphate</name>
        <dbReference type="ChEBI" id="CHEBI:597326"/>
    </ligand>
</feature>
<dbReference type="GO" id="GO:0005737">
    <property type="term" value="C:cytoplasm"/>
    <property type="evidence" value="ECO:0007669"/>
    <property type="project" value="UniProtKB-SubCell"/>
</dbReference>
<keyword evidence="3 8" id="KW-0032">Aminotransferase</keyword>
<comment type="miscellaneous">
    <text evidence="8">May also have succinyldiaminopimelate aminotransferase activity, thus carrying out the corresponding step in lysine biosynthesis.</text>
</comment>
<comment type="pathway">
    <text evidence="1">Amine and polyamine biosynthesis; ectoine biosynthesis; L-ectoine from L-aspartate 4-semialdehyde: step 1/3.</text>
</comment>
<dbReference type="CDD" id="cd00610">
    <property type="entry name" value="OAT_like"/>
    <property type="match status" value="1"/>
</dbReference>
<dbReference type="GO" id="GO:0042802">
    <property type="term" value="F:identical protein binding"/>
    <property type="evidence" value="ECO:0007669"/>
    <property type="project" value="TreeGrafter"/>
</dbReference>
<keyword evidence="6 8" id="KW-0663">Pyridoxal phosphate</keyword>
<keyword evidence="8" id="KW-0963">Cytoplasm</keyword>
<evidence type="ECO:0000256" key="8">
    <source>
        <dbReference type="HAMAP-Rule" id="MF_01107"/>
    </source>
</evidence>
<dbReference type="GO" id="GO:0030170">
    <property type="term" value="F:pyridoxal phosphate binding"/>
    <property type="evidence" value="ECO:0007669"/>
    <property type="project" value="InterPro"/>
</dbReference>
<evidence type="ECO:0000256" key="6">
    <source>
        <dbReference type="ARBA" id="ARBA00022898"/>
    </source>
</evidence>
<dbReference type="GO" id="GO:0006526">
    <property type="term" value="P:L-arginine biosynthetic process"/>
    <property type="evidence" value="ECO:0007669"/>
    <property type="project" value="UniProtKB-UniRule"/>
</dbReference>
<protein>
    <recommendedName>
        <fullName evidence="8">Acetylornithine aminotransferase</fullName>
        <shortName evidence="8">ACOAT</shortName>
        <ecNumber evidence="8">2.6.1.11</ecNumber>
    </recommendedName>
</protein>
<dbReference type="OrthoDB" id="3398487at2"/>
<dbReference type="NCBIfam" id="NF002985">
    <property type="entry name" value="PRK03715.1"/>
    <property type="match status" value="1"/>
</dbReference>
<evidence type="ECO:0000313" key="10">
    <source>
        <dbReference type="Proteomes" id="UP000253772"/>
    </source>
</evidence>
<dbReference type="UniPathway" id="UPA00068">
    <property type="reaction ID" value="UER00109"/>
</dbReference>
<dbReference type="PANTHER" id="PTHR11986:SF79">
    <property type="entry name" value="ACETYLORNITHINE AMINOTRANSFERASE, MITOCHONDRIAL"/>
    <property type="match status" value="1"/>
</dbReference>